<dbReference type="PROSITE" id="PS50893">
    <property type="entry name" value="ABC_TRANSPORTER_2"/>
    <property type="match status" value="1"/>
</dbReference>
<dbReference type="Pfam" id="PF00005">
    <property type="entry name" value="ABC_tran"/>
    <property type="match status" value="1"/>
</dbReference>
<dbReference type="SUPFAM" id="SSF52540">
    <property type="entry name" value="P-loop containing nucleoside triphosphate hydrolases"/>
    <property type="match status" value="1"/>
</dbReference>
<evidence type="ECO:0000256" key="3">
    <source>
        <dbReference type="ARBA" id="ARBA00022840"/>
    </source>
</evidence>
<dbReference type="InterPro" id="IPR027417">
    <property type="entry name" value="P-loop_NTPase"/>
</dbReference>
<dbReference type="PANTHER" id="PTHR42781">
    <property type="entry name" value="SPERMIDINE/PUTRESCINE IMPORT ATP-BINDING PROTEIN POTA"/>
    <property type="match status" value="1"/>
</dbReference>
<gene>
    <name evidence="5" type="ORF">AFM12_00035</name>
</gene>
<dbReference type="GO" id="GO:0005524">
    <property type="term" value="F:ATP binding"/>
    <property type="evidence" value="ECO:0007669"/>
    <property type="project" value="UniProtKB-KW"/>
</dbReference>
<dbReference type="AlphaFoldDB" id="A0A0P7C6U1"/>
<evidence type="ECO:0000259" key="4">
    <source>
        <dbReference type="PROSITE" id="PS50893"/>
    </source>
</evidence>
<dbReference type="SUPFAM" id="SSF50331">
    <property type="entry name" value="MOP-like"/>
    <property type="match status" value="1"/>
</dbReference>
<reference evidence="5 6" key="1">
    <citation type="submission" date="2015-07" db="EMBL/GenBank/DDBJ databases">
        <title>The draft genome sequence of Leadbetterella sp. JN14-9.</title>
        <authorList>
            <person name="Liu Y."/>
            <person name="Du J."/>
            <person name="Shao Z."/>
        </authorList>
    </citation>
    <scope>NUCLEOTIDE SEQUENCE [LARGE SCALE GENOMIC DNA]</scope>
    <source>
        <strain evidence="5 6">JN14-9</strain>
    </source>
</reference>
<dbReference type="SMART" id="SM00382">
    <property type="entry name" value="AAA"/>
    <property type="match status" value="1"/>
</dbReference>
<dbReference type="Gene3D" id="3.40.50.300">
    <property type="entry name" value="P-loop containing nucleotide triphosphate hydrolases"/>
    <property type="match status" value="1"/>
</dbReference>
<accession>A0A0P7C6U1</accession>
<protein>
    <recommendedName>
        <fullName evidence="4">ABC transporter domain-containing protein</fullName>
    </recommendedName>
</protein>
<keyword evidence="2" id="KW-0547">Nucleotide-binding</keyword>
<dbReference type="Proteomes" id="UP000050454">
    <property type="component" value="Unassembled WGS sequence"/>
</dbReference>
<dbReference type="EMBL" id="LGTQ01000005">
    <property type="protein sequence ID" value="KPM50069.1"/>
    <property type="molecule type" value="Genomic_DNA"/>
</dbReference>
<keyword evidence="3" id="KW-0067">ATP-binding</keyword>
<dbReference type="InterPro" id="IPR008995">
    <property type="entry name" value="Mo/tungstate-bd_C_term_dom"/>
</dbReference>
<name>A0A0P7C6U1_9BACT</name>
<comment type="caution">
    <text evidence="5">The sequence shown here is derived from an EMBL/GenBank/DDBJ whole genome shotgun (WGS) entry which is preliminary data.</text>
</comment>
<dbReference type="GO" id="GO:0016887">
    <property type="term" value="F:ATP hydrolysis activity"/>
    <property type="evidence" value="ECO:0007669"/>
    <property type="project" value="InterPro"/>
</dbReference>
<dbReference type="PATRIC" id="fig|1605367.3.peg.1327"/>
<dbReference type="InterPro" id="IPR050093">
    <property type="entry name" value="ABC_SmlMolc_Importer"/>
</dbReference>
<dbReference type="InterPro" id="IPR003439">
    <property type="entry name" value="ABC_transporter-like_ATP-bd"/>
</dbReference>
<evidence type="ECO:0000313" key="6">
    <source>
        <dbReference type="Proteomes" id="UP000050454"/>
    </source>
</evidence>
<evidence type="ECO:0000256" key="1">
    <source>
        <dbReference type="ARBA" id="ARBA00022448"/>
    </source>
</evidence>
<organism evidence="5 6">
    <name type="scientific">Jiulongibacter sediminis</name>
    <dbReference type="NCBI Taxonomy" id="1605367"/>
    <lineage>
        <taxon>Bacteria</taxon>
        <taxon>Pseudomonadati</taxon>
        <taxon>Bacteroidota</taxon>
        <taxon>Cytophagia</taxon>
        <taxon>Cytophagales</taxon>
        <taxon>Leadbetterellaceae</taxon>
        <taxon>Jiulongibacter</taxon>
    </lineage>
</organism>
<proteinExistence type="predicted"/>
<sequence>MNAKKIIRSISFELGSEEVLAVLGESGSGKSTLLKLIAGFLDPDKGTLLIEGEPIPSPSEKLIPGHPSIKMVRQDNPLFPNHSLRENIDYELRKYNSEYRKERVNHLLKLTGLQKVADQLPRQSSEGEQQRASIARALADEPALLLLDEPFSNLDYGRKKELKKAIKDIVREEKMACIFVTHDISDVFGTANQLAILKDGKISQLDDPVQIYRHPNSQYEAGLTGEFNIVEAKEANMILKLKSSDLKVLIRPEDIELFSNEGIEAEIGGIVDYGAFRQISLKIENLSLTAFTSEKYLKPSLVKIKINRFTEINR</sequence>
<dbReference type="InterPro" id="IPR003593">
    <property type="entry name" value="AAA+_ATPase"/>
</dbReference>
<evidence type="ECO:0000313" key="5">
    <source>
        <dbReference type="EMBL" id="KPM50069.1"/>
    </source>
</evidence>
<dbReference type="STRING" id="1605367.AFM12_00035"/>
<keyword evidence="1" id="KW-0813">Transport</keyword>
<feature type="domain" description="ABC transporter" evidence="4">
    <location>
        <begin position="1"/>
        <end position="224"/>
    </location>
</feature>
<dbReference type="PANTHER" id="PTHR42781:SF4">
    <property type="entry name" value="SPERMIDINE_PUTRESCINE IMPORT ATP-BINDING PROTEIN POTA"/>
    <property type="match status" value="1"/>
</dbReference>
<evidence type="ECO:0000256" key="2">
    <source>
        <dbReference type="ARBA" id="ARBA00022741"/>
    </source>
</evidence>
<keyword evidence="6" id="KW-1185">Reference proteome</keyword>